<dbReference type="OrthoDB" id="9803995at2"/>
<keyword evidence="10 14" id="KW-0456">Lyase</keyword>
<sequence length="359" mass="38624">MALISLRQLLDHAAEQGYGVPAFNINNMEQGLAILQAAAEVDAPVILQASKGARNYAGTVMLRAIVGALAEQYPRIPICLHQDHGNDEATCLSAIQGGFTSVMMDGSLEADAKTPASYDYNVDITGRVARMAHWVGASVEGELGCLGSLETGMGDKEDGHGAEGKLSEDQLLTDPDEAVQFVRATHVDALAIAMGTSHGAYKFTKQPTGEVLAMRVVEEIHRRLPGVHLVMHGSSSVPQYLQDLINAHGGEMPQTFGVPVEEIERGIRHGVRKVNIDTDCRMAMTGAMRKLAQDKPTEFDPRKFMIPAMAEMQALCRDRFERFGAAGQASKIQPLSLEQMAKRYADGALDPQISVGAAA</sequence>
<evidence type="ECO:0000313" key="15">
    <source>
        <dbReference type="EMBL" id="TCP38328.1"/>
    </source>
</evidence>
<dbReference type="Gene3D" id="3.20.20.70">
    <property type="entry name" value="Aldolase class I"/>
    <property type="match status" value="1"/>
</dbReference>
<dbReference type="UniPathway" id="UPA00116"/>
<dbReference type="FunCoup" id="A0A4R2PTI6">
    <property type="interactions" value="327"/>
</dbReference>
<evidence type="ECO:0000256" key="5">
    <source>
        <dbReference type="ARBA" id="ARBA00005812"/>
    </source>
</evidence>
<dbReference type="UniPathway" id="UPA00109">
    <property type="reaction ID" value="UER00183"/>
</dbReference>
<feature type="binding site" evidence="13">
    <location>
        <position position="198"/>
    </location>
    <ligand>
        <name>Zn(2+)</name>
        <dbReference type="ChEBI" id="CHEBI:29105"/>
        <label>1</label>
        <note>catalytic</note>
    </ligand>
</feature>
<dbReference type="EC" id="4.1.2.13" evidence="14"/>
<dbReference type="InterPro" id="IPR006412">
    <property type="entry name" value="Fruct_bisP_Calv"/>
</dbReference>
<gene>
    <name evidence="15" type="ORF">EV659_101227</name>
</gene>
<comment type="cofactor">
    <cofactor evidence="13">
        <name>Zn(2+)</name>
        <dbReference type="ChEBI" id="CHEBI:29105"/>
    </cofactor>
    <text evidence="13">Binds 2 Zn(2+) ions per subunit. One is catalytic and the other provides a structural contribution.</text>
</comment>
<feature type="binding site" evidence="12">
    <location>
        <position position="199"/>
    </location>
    <ligand>
        <name>dihydroxyacetone phosphate</name>
        <dbReference type="ChEBI" id="CHEBI:57642"/>
    </ligand>
</feature>
<dbReference type="GO" id="GO:0004332">
    <property type="term" value="F:fructose-bisphosphate aldolase activity"/>
    <property type="evidence" value="ECO:0007669"/>
    <property type="project" value="UniProtKB-EC"/>
</dbReference>
<evidence type="ECO:0000256" key="14">
    <source>
        <dbReference type="RuleBase" id="RU365019"/>
    </source>
</evidence>
<dbReference type="PROSITE" id="PS00806">
    <property type="entry name" value="ALDOLASE_CLASS_II_2"/>
    <property type="match status" value="1"/>
</dbReference>
<feature type="binding site" evidence="12">
    <location>
        <begin position="233"/>
        <end position="235"/>
    </location>
    <ligand>
        <name>dihydroxyacetone phosphate</name>
        <dbReference type="ChEBI" id="CHEBI:57642"/>
    </ligand>
</feature>
<keyword evidence="7 13" id="KW-0479">Metal-binding</keyword>
<keyword evidence="8 13" id="KW-0862">Zinc</keyword>
<comment type="caution">
    <text evidence="15">The sequence shown here is derived from an EMBL/GenBank/DDBJ whole genome shotgun (WGS) entry which is preliminary data.</text>
</comment>
<dbReference type="PANTHER" id="PTHR30304">
    <property type="entry name" value="D-TAGATOSE-1,6-BISPHOSPHATE ALDOLASE"/>
    <property type="match status" value="1"/>
</dbReference>
<comment type="cofactor">
    <cofactor evidence="14">
        <name>Zn(2+)</name>
        <dbReference type="ChEBI" id="CHEBI:29105"/>
    </cofactor>
    <text evidence="14">One is catalytic and the other provides a structural contribution.</text>
</comment>
<dbReference type="InParanoid" id="A0A4R2PTI6"/>
<proteinExistence type="inferred from homology"/>
<dbReference type="InterPro" id="IPR000771">
    <property type="entry name" value="FBA_II"/>
</dbReference>
<feature type="binding site" evidence="13">
    <location>
        <position position="84"/>
    </location>
    <ligand>
        <name>Zn(2+)</name>
        <dbReference type="ChEBI" id="CHEBI:29105"/>
        <label>1</label>
        <note>catalytic</note>
    </ligand>
</feature>
<dbReference type="Proteomes" id="UP000295399">
    <property type="component" value="Unassembled WGS sequence"/>
</dbReference>
<dbReference type="GO" id="GO:0019253">
    <property type="term" value="P:reductive pentose-phosphate cycle"/>
    <property type="evidence" value="ECO:0007669"/>
    <property type="project" value="UniProtKB-UniPathway"/>
</dbReference>
<dbReference type="AlphaFoldDB" id="A0A4R2PTI6"/>
<dbReference type="NCBIfam" id="TIGR00167">
    <property type="entry name" value="cbbA"/>
    <property type="match status" value="1"/>
</dbReference>
<name>A0A4R2PTI6_RHOSA</name>
<evidence type="ECO:0000256" key="10">
    <source>
        <dbReference type="ARBA" id="ARBA00023239"/>
    </source>
</evidence>
<reference evidence="15 16" key="1">
    <citation type="submission" date="2019-03" db="EMBL/GenBank/DDBJ databases">
        <title>Genomic Encyclopedia of Type Strains, Phase IV (KMG-IV): sequencing the most valuable type-strain genomes for metagenomic binning, comparative biology and taxonomic classification.</title>
        <authorList>
            <person name="Goeker M."/>
        </authorList>
    </citation>
    <scope>NUCLEOTIDE SEQUENCE [LARGE SCALE GENOMIC DNA]</scope>
    <source>
        <strain evidence="15 16">DSM 2132</strain>
    </source>
</reference>
<dbReference type="PANTHER" id="PTHR30304:SF0">
    <property type="entry name" value="D-TAGATOSE-1,6-BISPHOSPHATE ALDOLASE SUBUNIT GATY-RELATED"/>
    <property type="match status" value="1"/>
</dbReference>
<dbReference type="PROSITE" id="PS00602">
    <property type="entry name" value="ALDOLASE_CLASS_II_1"/>
    <property type="match status" value="1"/>
</dbReference>
<comment type="catalytic activity">
    <reaction evidence="1 14">
        <text>beta-D-fructose 1,6-bisphosphate = D-glyceraldehyde 3-phosphate + dihydroxyacetone phosphate</text>
        <dbReference type="Rhea" id="RHEA:14729"/>
        <dbReference type="ChEBI" id="CHEBI:32966"/>
        <dbReference type="ChEBI" id="CHEBI:57642"/>
        <dbReference type="ChEBI" id="CHEBI:59776"/>
        <dbReference type="EC" id="4.1.2.13"/>
    </reaction>
</comment>
<keyword evidence="16" id="KW-1185">Reference proteome</keyword>
<dbReference type="SUPFAM" id="SSF51569">
    <property type="entry name" value="Aldolase"/>
    <property type="match status" value="1"/>
</dbReference>
<evidence type="ECO:0000256" key="8">
    <source>
        <dbReference type="ARBA" id="ARBA00022833"/>
    </source>
</evidence>
<evidence type="ECO:0000256" key="7">
    <source>
        <dbReference type="ARBA" id="ARBA00022723"/>
    </source>
</evidence>
<dbReference type="InterPro" id="IPR013785">
    <property type="entry name" value="Aldolase_TIM"/>
</dbReference>
<evidence type="ECO:0000256" key="11">
    <source>
        <dbReference type="PIRSR" id="PIRSR001359-1"/>
    </source>
</evidence>
<dbReference type="NCBIfam" id="TIGR01521">
    <property type="entry name" value="FruBisAldo_II_B"/>
    <property type="match status" value="1"/>
</dbReference>
<evidence type="ECO:0000256" key="12">
    <source>
        <dbReference type="PIRSR" id="PIRSR001359-2"/>
    </source>
</evidence>
<dbReference type="EMBL" id="SLXO01000001">
    <property type="protein sequence ID" value="TCP38328.1"/>
    <property type="molecule type" value="Genomic_DNA"/>
</dbReference>
<dbReference type="CDD" id="cd00947">
    <property type="entry name" value="TBP_aldolase_IIB"/>
    <property type="match status" value="1"/>
</dbReference>
<comment type="similarity">
    <text evidence="5 14">Belongs to the class II fructose-bisphosphate aldolase family.</text>
</comment>
<evidence type="ECO:0000256" key="1">
    <source>
        <dbReference type="ARBA" id="ARBA00000441"/>
    </source>
</evidence>
<keyword evidence="9 14" id="KW-0324">Glycolysis</keyword>
<evidence type="ECO:0000256" key="3">
    <source>
        <dbReference type="ARBA" id="ARBA00004714"/>
    </source>
</evidence>
<dbReference type="GO" id="GO:0008270">
    <property type="term" value="F:zinc ion binding"/>
    <property type="evidence" value="ECO:0007669"/>
    <property type="project" value="InterPro"/>
</dbReference>
<evidence type="ECO:0000256" key="6">
    <source>
        <dbReference type="ARBA" id="ARBA00022567"/>
    </source>
</evidence>
<feature type="binding site" evidence="13">
    <location>
        <position position="142"/>
    </location>
    <ligand>
        <name>Zn(2+)</name>
        <dbReference type="ChEBI" id="CHEBI:29105"/>
        <label>2</label>
    </ligand>
</feature>
<comment type="function">
    <text evidence="2 14">Catalyzes the aldol condensation of dihydroxyacetone phosphate (DHAP or glycerone-phosphate) with glyceraldehyde 3-phosphate (G3P) to form fructose 1,6-bisphosphate (FBP) in gluconeogenesis and the reverse reaction in glycolysis.</text>
</comment>
<feature type="binding site" evidence="12">
    <location>
        <begin position="275"/>
        <end position="278"/>
    </location>
    <ligand>
        <name>dihydroxyacetone phosphate</name>
        <dbReference type="ChEBI" id="CHEBI:57642"/>
    </ligand>
</feature>
<protein>
    <recommendedName>
        <fullName evidence="14">Fructose-1,6-bisphosphate aldolase</fullName>
        <shortName evidence="14">FBP aldolase</shortName>
        <ecNumber evidence="14">4.1.2.13</ecNumber>
    </recommendedName>
</protein>
<dbReference type="PIRSF" id="PIRSF001359">
    <property type="entry name" value="F_bP_aldolase_II"/>
    <property type="match status" value="1"/>
</dbReference>
<dbReference type="Pfam" id="PF01116">
    <property type="entry name" value="F_bP_aldolase"/>
    <property type="match status" value="1"/>
</dbReference>
<evidence type="ECO:0000256" key="9">
    <source>
        <dbReference type="ARBA" id="ARBA00023152"/>
    </source>
</evidence>
<accession>A0A4R2PTI6</accession>
<evidence type="ECO:0000256" key="2">
    <source>
        <dbReference type="ARBA" id="ARBA00002181"/>
    </source>
</evidence>
<evidence type="ECO:0000313" key="16">
    <source>
        <dbReference type="Proteomes" id="UP000295399"/>
    </source>
</evidence>
<dbReference type="GO" id="GO:0006096">
    <property type="term" value="P:glycolytic process"/>
    <property type="evidence" value="ECO:0007669"/>
    <property type="project" value="UniProtKB-UniPathway"/>
</dbReference>
<dbReference type="InterPro" id="IPR050246">
    <property type="entry name" value="Class_II_FBP_aldolase"/>
</dbReference>
<organism evidence="15 16">
    <name type="scientific">Rhodothalassium salexigens DSM 2132</name>
    <dbReference type="NCBI Taxonomy" id="1188247"/>
    <lineage>
        <taxon>Bacteria</taxon>
        <taxon>Pseudomonadati</taxon>
        <taxon>Pseudomonadota</taxon>
        <taxon>Alphaproteobacteria</taxon>
        <taxon>Rhodothalassiales</taxon>
        <taxon>Rhodothalassiaceae</taxon>
        <taxon>Rhodothalassium</taxon>
    </lineage>
</organism>
<dbReference type="RefSeq" id="WP_132706685.1">
    <property type="nucleotide sequence ID" value="NZ_JACIGF010000001.1"/>
</dbReference>
<comment type="pathway">
    <text evidence="4">Carbohydrate biosynthesis; Calvin cycle.</text>
</comment>
<feature type="active site" description="Proton donor" evidence="11">
    <location>
        <position position="83"/>
    </location>
</feature>
<evidence type="ECO:0000256" key="13">
    <source>
        <dbReference type="PIRSR" id="PIRSR001359-3"/>
    </source>
</evidence>
<feature type="binding site" evidence="13">
    <location>
        <position position="105"/>
    </location>
    <ligand>
        <name>Zn(2+)</name>
        <dbReference type="ChEBI" id="CHEBI:29105"/>
        <label>2</label>
    </ligand>
</feature>
<evidence type="ECO:0000256" key="4">
    <source>
        <dbReference type="ARBA" id="ARBA00005215"/>
    </source>
</evidence>
<feature type="binding site" evidence="13">
    <location>
        <position position="232"/>
    </location>
    <ligand>
        <name>Zn(2+)</name>
        <dbReference type="ChEBI" id="CHEBI:29105"/>
        <label>1</label>
        <note>catalytic</note>
    </ligand>
</feature>
<dbReference type="FunFam" id="3.20.20.70:FF:000111">
    <property type="entry name" value="Fructose-1,6-bisphosphate aldolase"/>
    <property type="match status" value="1"/>
</dbReference>
<keyword evidence="6" id="KW-0113">Calvin cycle</keyword>
<comment type="pathway">
    <text evidence="3 14">Carbohydrate degradation; glycolysis; D-glyceraldehyde 3-phosphate and glycerone phosphate from D-glucose: step 4/4.</text>
</comment>